<keyword evidence="5" id="KW-0804">Transcription</keyword>
<dbReference type="InterPro" id="IPR017930">
    <property type="entry name" value="Myb_dom"/>
</dbReference>
<dbReference type="SMART" id="SM00717">
    <property type="entry name" value="SANT"/>
    <property type="match status" value="3"/>
</dbReference>
<evidence type="ECO:0000313" key="11">
    <source>
        <dbReference type="Proteomes" id="UP001162131"/>
    </source>
</evidence>
<comment type="caution">
    <text evidence="10">The sequence shown here is derived from an EMBL/GenBank/DDBJ whole genome shotgun (WGS) entry which is preliminary data.</text>
</comment>
<dbReference type="GO" id="GO:0000978">
    <property type="term" value="F:RNA polymerase II cis-regulatory region sequence-specific DNA binding"/>
    <property type="evidence" value="ECO:0007669"/>
    <property type="project" value="TreeGrafter"/>
</dbReference>
<comment type="subcellular location">
    <subcellularLocation>
        <location evidence="1">Nucleus</location>
    </subcellularLocation>
</comment>
<organism evidence="10 11">
    <name type="scientific">Blepharisma stoltei</name>
    <dbReference type="NCBI Taxonomy" id="1481888"/>
    <lineage>
        <taxon>Eukaryota</taxon>
        <taxon>Sar</taxon>
        <taxon>Alveolata</taxon>
        <taxon>Ciliophora</taxon>
        <taxon>Postciliodesmatophora</taxon>
        <taxon>Heterotrichea</taxon>
        <taxon>Heterotrichida</taxon>
        <taxon>Blepharismidae</taxon>
        <taxon>Blepharisma</taxon>
    </lineage>
</organism>
<feature type="region of interest" description="Disordered" evidence="7">
    <location>
        <begin position="220"/>
        <end position="239"/>
    </location>
</feature>
<dbReference type="InterPro" id="IPR001005">
    <property type="entry name" value="SANT/Myb"/>
</dbReference>
<name>A0AAU9KGB7_9CILI</name>
<proteinExistence type="predicted"/>
<dbReference type="Pfam" id="PF00249">
    <property type="entry name" value="Myb_DNA-binding"/>
    <property type="match status" value="3"/>
</dbReference>
<evidence type="ECO:0000313" key="10">
    <source>
        <dbReference type="EMBL" id="CAG9336331.1"/>
    </source>
</evidence>
<dbReference type="PANTHER" id="PTHR45614">
    <property type="entry name" value="MYB PROTEIN-RELATED"/>
    <property type="match status" value="1"/>
</dbReference>
<evidence type="ECO:0000259" key="9">
    <source>
        <dbReference type="PROSITE" id="PS51294"/>
    </source>
</evidence>
<keyword evidence="11" id="KW-1185">Reference proteome</keyword>
<dbReference type="PROSITE" id="PS50090">
    <property type="entry name" value="MYB_LIKE"/>
    <property type="match status" value="3"/>
</dbReference>
<dbReference type="InterPro" id="IPR050560">
    <property type="entry name" value="MYB_TF"/>
</dbReference>
<feature type="region of interest" description="Disordered" evidence="7">
    <location>
        <begin position="1"/>
        <end position="35"/>
    </location>
</feature>
<feature type="domain" description="Myb-like" evidence="8">
    <location>
        <begin position="127"/>
        <end position="177"/>
    </location>
</feature>
<dbReference type="GO" id="GO:0000981">
    <property type="term" value="F:DNA-binding transcription factor activity, RNA polymerase II-specific"/>
    <property type="evidence" value="ECO:0007669"/>
    <property type="project" value="TreeGrafter"/>
</dbReference>
<keyword evidence="2" id="KW-0677">Repeat</keyword>
<evidence type="ECO:0000256" key="5">
    <source>
        <dbReference type="ARBA" id="ARBA00023163"/>
    </source>
</evidence>
<feature type="domain" description="Myb-like" evidence="8">
    <location>
        <begin position="75"/>
        <end position="126"/>
    </location>
</feature>
<evidence type="ECO:0000256" key="6">
    <source>
        <dbReference type="ARBA" id="ARBA00023242"/>
    </source>
</evidence>
<feature type="domain" description="HTH myb-type" evidence="9">
    <location>
        <begin position="131"/>
        <end position="181"/>
    </location>
</feature>
<dbReference type="GO" id="GO:0005634">
    <property type="term" value="C:nucleus"/>
    <property type="evidence" value="ECO:0007669"/>
    <property type="project" value="UniProtKB-SubCell"/>
</dbReference>
<sequence length="284" mass="33141">MKMANIPQDPAGLQNLEDSFCTPQKPKKQRWTSEEDKTLQELVQTYGPKNWKTIAQCLKNRTDVQCLHRWQKVLNPELIKGPWTPEEDEIVIRLVKKYGPKNWSAIASNLPGRIGKQCRERWHNHLNPHIRRESWTPEEDIEILKAHMELGNRWAEIAKKLPGRTDNAIKNHWNSTLKRKMKLVKKEYLVTVKNNEQADPVCEYMIEHIKKYGDEIFDDGKEEDSYSTPEKTKENISEESTPEKTCVLYYVSPDYQNLTTDGSITARKIIQSIEKQASVIIKND</sequence>
<dbReference type="InterPro" id="IPR009057">
    <property type="entry name" value="Homeodomain-like_sf"/>
</dbReference>
<evidence type="ECO:0000256" key="2">
    <source>
        <dbReference type="ARBA" id="ARBA00022737"/>
    </source>
</evidence>
<reference evidence="10" key="1">
    <citation type="submission" date="2021-09" db="EMBL/GenBank/DDBJ databases">
        <authorList>
            <consortium name="AG Swart"/>
            <person name="Singh M."/>
            <person name="Singh A."/>
            <person name="Seah K."/>
            <person name="Emmerich C."/>
        </authorList>
    </citation>
    <scope>NUCLEOTIDE SEQUENCE</scope>
    <source>
        <strain evidence="10">ATCC30299</strain>
    </source>
</reference>
<dbReference type="FunFam" id="1.10.10.60:FF:000016">
    <property type="entry name" value="Transcriptional activator Myb isoform A"/>
    <property type="match status" value="1"/>
</dbReference>
<feature type="domain" description="Myb-like" evidence="8">
    <location>
        <begin position="23"/>
        <end position="74"/>
    </location>
</feature>
<evidence type="ECO:0000256" key="4">
    <source>
        <dbReference type="ARBA" id="ARBA00023125"/>
    </source>
</evidence>
<dbReference type="Gene3D" id="1.10.10.60">
    <property type="entry name" value="Homeodomain-like"/>
    <property type="match status" value="3"/>
</dbReference>
<dbReference type="EMBL" id="CAJZBQ010000064">
    <property type="protein sequence ID" value="CAG9336331.1"/>
    <property type="molecule type" value="Genomic_DNA"/>
</dbReference>
<dbReference type="FunFam" id="1.10.10.60:FF:000010">
    <property type="entry name" value="Transcriptional activator Myb isoform A"/>
    <property type="match status" value="1"/>
</dbReference>
<keyword evidence="4" id="KW-0238">DNA-binding</keyword>
<dbReference type="SUPFAM" id="SSF46689">
    <property type="entry name" value="Homeodomain-like"/>
    <property type="match status" value="2"/>
</dbReference>
<feature type="domain" description="HTH myb-type" evidence="9">
    <location>
        <begin position="27"/>
        <end position="74"/>
    </location>
</feature>
<dbReference type="PROSITE" id="PS51294">
    <property type="entry name" value="HTH_MYB"/>
    <property type="match status" value="3"/>
</dbReference>
<evidence type="ECO:0000259" key="8">
    <source>
        <dbReference type="PROSITE" id="PS50090"/>
    </source>
</evidence>
<dbReference type="CDD" id="cd00167">
    <property type="entry name" value="SANT"/>
    <property type="match status" value="3"/>
</dbReference>
<evidence type="ECO:0000256" key="1">
    <source>
        <dbReference type="ARBA" id="ARBA00004123"/>
    </source>
</evidence>
<evidence type="ECO:0000256" key="7">
    <source>
        <dbReference type="SAM" id="MobiDB-lite"/>
    </source>
</evidence>
<evidence type="ECO:0000256" key="3">
    <source>
        <dbReference type="ARBA" id="ARBA00023015"/>
    </source>
</evidence>
<protein>
    <submittedName>
        <fullName evidence="10">Uncharacterized protein</fullName>
    </submittedName>
</protein>
<keyword evidence="6" id="KW-0539">Nucleus</keyword>
<dbReference type="PANTHER" id="PTHR45614:SF25">
    <property type="entry name" value="MYB PROTEIN"/>
    <property type="match status" value="1"/>
</dbReference>
<feature type="domain" description="HTH myb-type" evidence="9">
    <location>
        <begin position="75"/>
        <end position="130"/>
    </location>
</feature>
<dbReference type="Proteomes" id="UP001162131">
    <property type="component" value="Unassembled WGS sequence"/>
</dbReference>
<gene>
    <name evidence="10" type="ORF">BSTOLATCC_MIC66209</name>
</gene>
<accession>A0AAU9KGB7</accession>
<dbReference type="AlphaFoldDB" id="A0AAU9KGB7"/>
<keyword evidence="3" id="KW-0805">Transcription regulation</keyword>